<comment type="cofactor">
    <cofactor evidence="1">
        <name>Zn(2+)</name>
        <dbReference type="ChEBI" id="CHEBI:29105"/>
    </cofactor>
</comment>
<dbReference type="GO" id="GO:0008270">
    <property type="term" value="F:zinc ion binding"/>
    <property type="evidence" value="ECO:0007669"/>
    <property type="project" value="InterPro"/>
</dbReference>
<feature type="active site" description="Proton donor/acceptor" evidence="7">
    <location>
        <position position="216"/>
    </location>
</feature>
<dbReference type="Gene3D" id="3.40.630.10">
    <property type="entry name" value="Zn peptidases"/>
    <property type="match status" value="1"/>
</dbReference>
<dbReference type="KEGG" id="pnd:Pla175_40850"/>
<dbReference type="SUPFAM" id="SSF53187">
    <property type="entry name" value="Zn-dependent exopeptidases"/>
    <property type="match status" value="1"/>
</dbReference>
<evidence type="ECO:0000256" key="7">
    <source>
        <dbReference type="PROSITE-ProRule" id="PRU01379"/>
    </source>
</evidence>
<dbReference type="PROSITE" id="PS52035">
    <property type="entry name" value="PEPTIDASE_M14"/>
    <property type="match status" value="1"/>
</dbReference>
<dbReference type="OrthoDB" id="9802862at2"/>
<dbReference type="GO" id="GO:0005615">
    <property type="term" value="C:extracellular space"/>
    <property type="evidence" value="ECO:0007669"/>
    <property type="project" value="TreeGrafter"/>
</dbReference>
<evidence type="ECO:0000256" key="8">
    <source>
        <dbReference type="SAM" id="MobiDB-lite"/>
    </source>
</evidence>
<dbReference type="GO" id="GO:0004181">
    <property type="term" value="F:metallocarboxypeptidase activity"/>
    <property type="evidence" value="ECO:0007669"/>
    <property type="project" value="InterPro"/>
</dbReference>
<dbReference type="SMART" id="SM00631">
    <property type="entry name" value="Zn_pept"/>
    <property type="match status" value="1"/>
</dbReference>
<dbReference type="GO" id="GO:0006508">
    <property type="term" value="P:proteolysis"/>
    <property type="evidence" value="ECO:0007669"/>
    <property type="project" value="UniProtKB-KW"/>
</dbReference>
<accession>A0A518DGS6</accession>
<dbReference type="AlphaFoldDB" id="A0A518DGS6"/>
<evidence type="ECO:0000313" key="11">
    <source>
        <dbReference type="EMBL" id="QDU90676.1"/>
    </source>
</evidence>
<dbReference type="Pfam" id="PF00246">
    <property type="entry name" value="Peptidase_M14"/>
    <property type="match status" value="1"/>
</dbReference>
<name>A0A518DGS6_9BACT</name>
<feature type="region of interest" description="Disordered" evidence="8">
    <location>
        <begin position="107"/>
        <end position="138"/>
    </location>
</feature>
<dbReference type="EMBL" id="CP036291">
    <property type="protein sequence ID" value="QDU90676.1"/>
    <property type="molecule type" value="Genomic_DNA"/>
</dbReference>
<sequence precursor="true">MKKHELAAALAFTVLAFAPSARGGPPDPPAAVELELGRSVADRPIVARAWGSGPDTALVIASIHGSEPAGTPLVERFEQWLAEHPDALAGRRLVVVPIANPDGYANRERFNSNGVDLNRNFPADNRTEHRRHGPTALSEPESAGLMRLLRTHPPQRVLSIHQPIACVDYDGPAEALANTISTAIAGRLPVKQIGSRPGSLGSYVGVTLGVPIITLELPEHAEDDPEKLWRDYRGALEAFVKGAAP</sequence>
<evidence type="ECO:0000256" key="5">
    <source>
        <dbReference type="ARBA" id="ARBA00022833"/>
    </source>
</evidence>
<comment type="similarity">
    <text evidence="2 7">Belongs to the peptidase M14 family.</text>
</comment>
<evidence type="ECO:0000256" key="1">
    <source>
        <dbReference type="ARBA" id="ARBA00001947"/>
    </source>
</evidence>
<protein>
    <submittedName>
        <fullName evidence="11">Murein peptide amidase A</fullName>
    </submittedName>
</protein>
<evidence type="ECO:0000256" key="4">
    <source>
        <dbReference type="ARBA" id="ARBA00022801"/>
    </source>
</evidence>
<keyword evidence="4" id="KW-0378">Hydrolase</keyword>
<gene>
    <name evidence="11" type="ORF">Pla175_40850</name>
</gene>
<keyword evidence="9" id="KW-0732">Signal</keyword>
<reference evidence="11 12" key="1">
    <citation type="submission" date="2019-02" db="EMBL/GenBank/DDBJ databases">
        <title>Deep-cultivation of Planctomycetes and their phenomic and genomic characterization uncovers novel biology.</title>
        <authorList>
            <person name="Wiegand S."/>
            <person name="Jogler M."/>
            <person name="Boedeker C."/>
            <person name="Pinto D."/>
            <person name="Vollmers J."/>
            <person name="Rivas-Marin E."/>
            <person name="Kohn T."/>
            <person name="Peeters S.H."/>
            <person name="Heuer A."/>
            <person name="Rast P."/>
            <person name="Oberbeckmann S."/>
            <person name="Bunk B."/>
            <person name="Jeske O."/>
            <person name="Meyerdierks A."/>
            <person name="Storesund J.E."/>
            <person name="Kallscheuer N."/>
            <person name="Luecker S."/>
            <person name="Lage O.M."/>
            <person name="Pohl T."/>
            <person name="Merkel B.J."/>
            <person name="Hornburger P."/>
            <person name="Mueller R.-W."/>
            <person name="Bruemmer F."/>
            <person name="Labrenz M."/>
            <person name="Spormann A.M."/>
            <person name="Op den Camp H."/>
            <person name="Overmann J."/>
            <person name="Amann R."/>
            <person name="Jetten M.S.M."/>
            <person name="Mascher T."/>
            <person name="Medema M.H."/>
            <person name="Devos D.P."/>
            <person name="Kaster A.-K."/>
            <person name="Ovreas L."/>
            <person name="Rohde M."/>
            <person name="Galperin M.Y."/>
            <person name="Jogler C."/>
        </authorList>
    </citation>
    <scope>NUCLEOTIDE SEQUENCE [LARGE SCALE GENOMIC DNA]</scope>
    <source>
        <strain evidence="11 12">Pla175</strain>
    </source>
</reference>
<evidence type="ECO:0000256" key="3">
    <source>
        <dbReference type="ARBA" id="ARBA00022670"/>
    </source>
</evidence>
<dbReference type="InterPro" id="IPR000834">
    <property type="entry name" value="Peptidase_M14"/>
</dbReference>
<proteinExistence type="inferred from homology"/>
<feature type="signal peptide" evidence="9">
    <location>
        <begin position="1"/>
        <end position="23"/>
    </location>
</feature>
<evidence type="ECO:0000313" key="12">
    <source>
        <dbReference type="Proteomes" id="UP000317429"/>
    </source>
</evidence>
<dbReference type="PANTHER" id="PTHR11705:SF143">
    <property type="entry name" value="SLL0236 PROTEIN"/>
    <property type="match status" value="1"/>
</dbReference>
<keyword evidence="3" id="KW-0645">Protease</keyword>
<organism evidence="11 12">
    <name type="scientific">Pirellulimonas nuda</name>
    <dbReference type="NCBI Taxonomy" id="2528009"/>
    <lineage>
        <taxon>Bacteria</taxon>
        <taxon>Pseudomonadati</taxon>
        <taxon>Planctomycetota</taxon>
        <taxon>Planctomycetia</taxon>
        <taxon>Pirellulales</taxon>
        <taxon>Lacipirellulaceae</taxon>
        <taxon>Pirellulimonas</taxon>
    </lineage>
</organism>
<keyword evidence="5" id="KW-0862">Zinc</keyword>
<evidence type="ECO:0000256" key="9">
    <source>
        <dbReference type="SAM" id="SignalP"/>
    </source>
</evidence>
<keyword evidence="12" id="KW-1185">Reference proteome</keyword>
<evidence type="ECO:0000259" key="10">
    <source>
        <dbReference type="PROSITE" id="PS52035"/>
    </source>
</evidence>
<dbReference type="Proteomes" id="UP000317429">
    <property type="component" value="Chromosome"/>
</dbReference>
<evidence type="ECO:0000256" key="2">
    <source>
        <dbReference type="ARBA" id="ARBA00005988"/>
    </source>
</evidence>
<evidence type="ECO:0000256" key="6">
    <source>
        <dbReference type="ARBA" id="ARBA00023049"/>
    </source>
</evidence>
<feature type="chain" id="PRO_5022161008" evidence="9">
    <location>
        <begin position="24"/>
        <end position="245"/>
    </location>
</feature>
<dbReference type="RefSeq" id="WP_145289655.1">
    <property type="nucleotide sequence ID" value="NZ_CP036291.1"/>
</dbReference>
<keyword evidence="6" id="KW-0482">Metalloprotease</keyword>
<dbReference type="PANTHER" id="PTHR11705">
    <property type="entry name" value="PROTEASE FAMILY M14 CARBOXYPEPTIDASE A,B"/>
    <property type="match status" value="1"/>
</dbReference>
<feature type="domain" description="Peptidase M14" evidence="10">
    <location>
        <begin position="2"/>
        <end position="243"/>
    </location>
</feature>